<dbReference type="PANTHER" id="PTHR46157:SF8">
    <property type="entry name" value="GLUTATHIONE-REGULATED POTASSIUM-EFFLUX SYSTEM PROTEIN"/>
    <property type="match status" value="1"/>
</dbReference>
<dbReference type="InterPro" id="IPR036291">
    <property type="entry name" value="NAD(P)-bd_dom_sf"/>
</dbReference>
<keyword evidence="5" id="KW-0633">Potassium transport</keyword>
<dbReference type="GO" id="GO:0012505">
    <property type="term" value="C:endomembrane system"/>
    <property type="evidence" value="ECO:0007669"/>
    <property type="project" value="UniProtKB-SubCell"/>
</dbReference>
<evidence type="ECO:0000256" key="2">
    <source>
        <dbReference type="ARBA" id="ARBA00005551"/>
    </source>
</evidence>
<dbReference type="Pfam" id="PF02254">
    <property type="entry name" value="TrkA_N"/>
    <property type="match status" value="1"/>
</dbReference>
<keyword evidence="3" id="KW-0813">Transport</keyword>
<dbReference type="Gene3D" id="1.20.1530.20">
    <property type="match status" value="1"/>
</dbReference>
<comment type="similarity">
    <text evidence="2">Belongs to the monovalent cation:proton antiporter 2 (CPA2) transporter (TC 2.A.37) family.</text>
</comment>
<dbReference type="PROSITE" id="PS51201">
    <property type="entry name" value="RCK_N"/>
    <property type="match status" value="1"/>
</dbReference>
<keyword evidence="8 11" id="KW-1133">Transmembrane helix</keyword>
<dbReference type="Proteomes" id="UP000191988">
    <property type="component" value="Unassembled WGS sequence"/>
</dbReference>
<evidence type="ECO:0000256" key="3">
    <source>
        <dbReference type="ARBA" id="ARBA00022448"/>
    </source>
</evidence>
<evidence type="ECO:0000256" key="7">
    <source>
        <dbReference type="ARBA" id="ARBA00022958"/>
    </source>
</evidence>
<evidence type="ECO:0000256" key="4">
    <source>
        <dbReference type="ARBA" id="ARBA00022449"/>
    </source>
</evidence>
<evidence type="ECO:0000256" key="8">
    <source>
        <dbReference type="ARBA" id="ARBA00022989"/>
    </source>
</evidence>
<feature type="transmembrane region" description="Helical" evidence="11">
    <location>
        <begin position="300"/>
        <end position="321"/>
    </location>
</feature>
<feature type="transmembrane region" description="Helical" evidence="11">
    <location>
        <begin position="177"/>
        <end position="201"/>
    </location>
</feature>
<dbReference type="NCBIfam" id="TIGR00932">
    <property type="entry name" value="2a37"/>
    <property type="match status" value="1"/>
</dbReference>
<organism evidence="13 14">
    <name type="scientific">Agrobacterium tomkonis CFBP 6623</name>
    <dbReference type="NCBI Taxonomy" id="1183432"/>
    <lineage>
        <taxon>Bacteria</taxon>
        <taxon>Pseudomonadati</taxon>
        <taxon>Pseudomonadota</taxon>
        <taxon>Alphaproteobacteria</taxon>
        <taxon>Hyphomicrobiales</taxon>
        <taxon>Rhizobiaceae</taxon>
        <taxon>Rhizobium/Agrobacterium group</taxon>
        <taxon>Agrobacterium</taxon>
        <taxon>Agrobacterium tumefaciens complex</taxon>
    </lineage>
</organism>
<dbReference type="InterPro" id="IPR038770">
    <property type="entry name" value="Na+/solute_symporter_sf"/>
</dbReference>
<keyword evidence="9" id="KW-0406">Ion transport</keyword>
<dbReference type="Pfam" id="PF00999">
    <property type="entry name" value="Na_H_Exchanger"/>
    <property type="match status" value="1"/>
</dbReference>
<dbReference type="GO" id="GO:0005886">
    <property type="term" value="C:plasma membrane"/>
    <property type="evidence" value="ECO:0007669"/>
    <property type="project" value="TreeGrafter"/>
</dbReference>
<dbReference type="InterPro" id="IPR003148">
    <property type="entry name" value="RCK_N"/>
</dbReference>
<feature type="transmembrane region" description="Helical" evidence="11">
    <location>
        <begin position="213"/>
        <end position="234"/>
    </location>
</feature>
<dbReference type="FunFam" id="3.40.50.720:FF:000036">
    <property type="entry name" value="Glutathione-regulated potassium-efflux system protein KefB"/>
    <property type="match status" value="1"/>
</dbReference>
<evidence type="ECO:0000256" key="11">
    <source>
        <dbReference type="SAM" id="Phobius"/>
    </source>
</evidence>
<feature type="domain" description="RCK N-terminal" evidence="12">
    <location>
        <begin position="430"/>
        <end position="546"/>
    </location>
</feature>
<keyword evidence="10 11" id="KW-0472">Membrane</keyword>
<feature type="transmembrane region" description="Helical" evidence="11">
    <location>
        <begin position="143"/>
        <end position="165"/>
    </location>
</feature>
<dbReference type="GO" id="GO:1902600">
    <property type="term" value="P:proton transmembrane transport"/>
    <property type="evidence" value="ECO:0007669"/>
    <property type="project" value="InterPro"/>
</dbReference>
<evidence type="ECO:0000256" key="6">
    <source>
        <dbReference type="ARBA" id="ARBA00022692"/>
    </source>
</evidence>
<feature type="transmembrane region" description="Helical" evidence="11">
    <location>
        <begin position="117"/>
        <end position="137"/>
    </location>
</feature>
<feature type="transmembrane region" description="Helical" evidence="11">
    <location>
        <begin position="389"/>
        <end position="408"/>
    </location>
</feature>
<dbReference type="EMBL" id="FBWK01000013">
    <property type="protein sequence ID" value="CUX17752.1"/>
    <property type="molecule type" value="Genomic_DNA"/>
</dbReference>
<feature type="transmembrane region" description="Helical" evidence="11">
    <location>
        <begin position="86"/>
        <end position="105"/>
    </location>
</feature>
<dbReference type="AlphaFoldDB" id="A0A1S7P9E3"/>
<keyword evidence="6 11" id="KW-0812">Transmembrane</keyword>
<accession>A0A1S7P9E3</accession>
<dbReference type="Gene3D" id="3.40.50.720">
    <property type="entry name" value="NAD(P)-binding Rossmann-like Domain"/>
    <property type="match status" value="1"/>
</dbReference>
<comment type="subcellular location">
    <subcellularLocation>
        <location evidence="1">Endomembrane system</location>
        <topology evidence="1">Multi-pass membrane protein</topology>
    </subcellularLocation>
</comment>
<sequence>MTEEGSYALPAIWRGGTLVLSTSAGWRVAVEANGNDLAQVVVLLAAGVVAAPIFKRIGLGSVLGYLAAGLVIGPYGLGFFSDSQAILHIAELGVVMFLFIIGLEMQPSRLWSMRQDIFGLGALQVLVCMAGLTLIGVGLGFPVIMSFVAGTGFVLTSTAIVMQMLQERNSMSSLKGQRIIAILLFEDLAIVPLLALVAFLGSGGEHVTPSERWISVGIALAAVGALILAGRYLLNPFFRLLAASGAREVMTAAALLVVLGSALLMQVSGLSMAMGAFLAGVLLSESSFRHQLEADIEPFRGILLGLFFLGVGMAIDLAVIASNWQLVVVSVAGYMLLKGFLIYGVARALGTTRRESLERAVLMAQGGEFAFVLYSAAVSAGILDREANAILTATIIISMVLTPLMVILHDRLVPAAVPNTDDLDVPENVEGSILLIGFGRFGQIVSQPLLARGYTLSLIDKDAEFVRDAAEFGFKVYYGDGSRAEILHAAGASTARAVLICVDDKDAAVRIAEIVKHEFPLVPVLARAYDRGHAIDLLKAGVDYQIRETLESALNFSEEVLGAMGEEREDAARLVEEFRDRDEERFAMEVVGGIYAGRSLIRGNAQPADLVAARTARERAEREKAEASEE</sequence>
<evidence type="ECO:0000313" key="13">
    <source>
        <dbReference type="EMBL" id="CUX17752.1"/>
    </source>
</evidence>
<dbReference type="GO" id="GO:0006813">
    <property type="term" value="P:potassium ion transport"/>
    <property type="evidence" value="ECO:0007669"/>
    <property type="project" value="UniProtKB-KW"/>
</dbReference>
<dbReference type="GO" id="GO:0015297">
    <property type="term" value="F:antiporter activity"/>
    <property type="evidence" value="ECO:0007669"/>
    <property type="project" value="UniProtKB-KW"/>
</dbReference>
<evidence type="ECO:0000256" key="10">
    <source>
        <dbReference type="ARBA" id="ARBA00023136"/>
    </source>
</evidence>
<keyword evidence="7" id="KW-0630">Potassium</keyword>
<feature type="transmembrane region" description="Helical" evidence="11">
    <location>
        <begin position="327"/>
        <end position="349"/>
    </location>
</feature>
<evidence type="ECO:0000256" key="9">
    <source>
        <dbReference type="ARBA" id="ARBA00023065"/>
    </source>
</evidence>
<feature type="transmembrane region" description="Helical" evidence="11">
    <location>
        <begin position="361"/>
        <end position="383"/>
    </location>
</feature>
<feature type="transmembrane region" description="Helical" evidence="11">
    <location>
        <begin position="37"/>
        <end position="55"/>
    </location>
</feature>
<reference evidence="14" key="1">
    <citation type="submission" date="2016-01" db="EMBL/GenBank/DDBJ databases">
        <authorList>
            <person name="Regsiter A."/>
            <person name="william w."/>
        </authorList>
    </citation>
    <scope>NUCLEOTIDE SEQUENCE [LARGE SCALE GENOMIC DNA]</scope>
    <source>
        <strain evidence="14">CFBP 6623</strain>
    </source>
</reference>
<proteinExistence type="inferred from homology"/>
<dbReference type="InterPro" id="IPR006153">
    <property type="entry name" value="Cation/H_exchanger_TM"/>
</dbReference>
<dbReference type="PANTHER" id="PTHR46157">
    <property type="entry name" value="K(+) EFFLUX ANTIPORTER 3, CHLOROPLASTIC"/>
    <property type="match status" value="1"/>
</dbReference>
<gene>
    <name evidence="13" type="primary">kefBC</name>
    <name evidence="13" type="ORF">AGR3A_Cc200042</name>
</gene>
<dbReference type="GO" id="GO:0008324">
    <property type="term" value="F:monoatomic cation transmembrane transporter activity"/>
    <property type="evidence" value="ECO:0007669"/>
    <property type="project" value="InterPro"/>
</dbReference>
<evidence type="ECO:0000256" key="5">
    <source>
        <dbReference type="ARBA" id="ARBA00022538"/>
    </source>
</evidence>
<evidence type="ECO:0000256" key="1">
    <source>
        <dbReference type="ARBA" id="ARBA00004127"/>
    </source>
</evidence>
<protein>
    <submittedName>
        <fullName evidence="13">Glutathione-regulated potassium-efflux system protein</fullName>
    </submittedName>
</protein>
<keyword evidence="14" id="KW-1185">Reference proteome</keyword>
<feature type="transmembrane region" description="Helical" evidence="11">
    <location>
        <begin position="62"/>
        <end position="80"/>
    </location>
</feature>
<dbReference type="STRING" id="1183432.AGR3A_Cc200042"/>
<name>A0A1S7P9E3_9HYPH</name>
<keyword evidence="4" id="KW-0050">Antiport</keyword>
<evidence type="ECO:0000313" key="14">
    <source>
        <dbReference type="Proteomes" id="UP000191988"/>
    </source>
</evidence>
<dbReference type="SUPFAM" id="SSF51735">
    <property type="entry name" value="NAD(P)-binding Rossmann-fold domains"/>
    <property type="match status" value="1"/>
</dbReference>
<evidence type="ECO:0000259" key="12">
    <source>
        <dbReference type="PROSITE" id="PS51201"/>
    </source>
</evidence>
<dbReference type="InterPro" id="IPR004771">
    <property type="entry name" value="K/H_exchanger"/>
</dbReference>